<keyword evidence="3" id="KW-1185">Reference proteome</keyword>
<dbReference type="Pfam" id="PF12697">
    <property type="entry name" value="Abhydrolase_6"/>
    <property type="match status" value="1"/>
</dbReference>
<dbReference type="InterPro" id="IPR029058">
    <property type="entry name" value="AB_hydrolase_fold"/>
</dbReference>
<dbReference type="SUPFAM" id="SSF53474">
    <property type="entry name" value="alpha/beta-Hydrolases"/>
    <property type="match status" value="1"/>
</dbReference>
<evidence type="ECO:0000313" key="2">
    <source>
        <dbReference type="EMBL" id="QII43892.1"/>
    </source>
</evidence>
<sequence length="261" mass="30020">MKKQPSKTIVFITGAFVTHLGWNNWKKFFEDAGYTCYNPPWLHKDDTPERLREKHPDYKKLTELRLSELLDYYEDFITSLPEKPILIGHSTGGLMVQVLLQRGVAASGIAIHSVPAQGVLSLKFSFLKSHWAPLGLFKSANKTYLMTLEQWQYAFTNGMSLAEQERSYDENVIPESRRLLRDCLSSVAKVDFSKPHPPLLFISGSTDHIIPASLNYSNFKKYKQNGSITHYKEFEGKNHFVLGLPTWKDEARYSLEWIESN</sequence>
<dbReference type="PANTHER" id="PTHR43194">
    <property type="entry name" value="HYDROLASE ALPHA/BETA FOLD FAMILY"/>
    <property type="match status" value="1"/>
</dbReference>
<keyword evidence="2" id="KW-0378">Hydrolase</keyword>
<dbReference type="GO" id="GO:0016787">
    <property type="term" value="F:hydrolase activity"/>
    <property type="evidence" value="ECO:0007669"/>
    <property type="project" value="UniProtKB-KW"/>
</dbReference>
<dbReference type="PANTHER" id="PTHR43194:SF2">
    <property type="entry name" value="PEROXISOMAL MEMBRANE PROTEIN LPX1"/>
    <property type="match status" value="1"/>
</dbReference>
<feature type="domain" description="AB hydrolase-1" evidence="1">
    <location>
        <begin position="9"/>
        <end position="242"/>
    </location>
</feature>
<protein>
    <submittedName>
        <fullName evidence="2">Alpha/beta hydrolase</fullName>
    </submittedName>
</protein>
<accession>A0A6G7J0C1</accession>
<dbReference type="Gene3D" id="3.40.50.1820">
    <property type="entry name" value="alpha/beta hydrolase"/>
    <property type="match status" value="1"/>
</dbReference>
<dbReference type="InterPro" id="IPR050228">
    <property type="entry name" value="Carboxylesterase_BioH"/>
</dbReference>
<dbReference type="EMBL" id="CP049616">
    <property type="protein sequence ID" value="QII43892.1"/>
    <property type="molecule type" value="Genomic_DNA"/>
</dbReference>
<evidence type="ECO:0000259" key="1">
    <source>
        <dbReference type="Pfam" id="PF12697"/>
    </source>
</evidence>
<dbReference type="RefSeq" id="WP_166247553.1">
    <property type="nucleotide sequence ID" value="NZ_CP049616.1"/>
</dbReference>
<gene>
    <name evidence="2" type="ORF">GVT53_04105</name>
</gene>
<name>A0A6G7J0C1_9FLAO</name>
<proteinExistence type="predicted"/>
<reference evidence="2 3" key="1">
    <citation type="submission" date="2020-02" db="EMBL/GenBank/DDBJ databases">
        <title>Complete genome of Muricauda sp. 501str8.</title>
        <authorList>
            <person name="Dong B."/>
            <person name="Zhu S."/>
            <person name="Yang J."/>
            <person name="Chen J."/>
        </authorList>
    </citation>
    <scope>NUCLEOTIDE SEQUENCE [LARGE SCALE GENOMIC DNA]</scope>
    <source>
        <strain evidence="2 3">501str8</strain>
    </source>
</reference>
<organism evidence="2 3">
    <name type="scientific">Flagellimonas oceani</name>
    <dbReference type="NCBI Taxonomy" id="2698672"/>
    <lineage>
        <taxon>Bacteria</taxon>
        <taxon>Pseudomonadati</taxon>
        <taxon>Bacteroidota</taxon>
        <taxon>Flavobacteriia</taxon>
        <taxon>Flavobacteriales</taxon>
        <taxon>Flavobacteriaceae</taxon>
        <taxon>Flagellimonas</taxon>
    </lineage>
</organism>
<dbReference type="AlphaFoldDB" id="A0A6G7J0C1"/>
<dbReference type="KEGG" id="mut:GVT53_04105"/>
<dbReference type="InterPro" id="IPR000073">
    <property type="entry name" value="AB_hydrolase_1"/>
</dbReference>
<dbReference type="Proteomes" id="UP000502928">
    <property type="component" value="Chromosome"/>
</dbReference>
<evidence type="ECO:0000313" key="3">
    <source>
        <dbReference type="Proteomes" id="UP000502928"/>
    </source>
</evidence>